<reference evidence="2" key="1">
    <citation type="submission" date="2011-06" db="EMBL/GenBank/DDBJ databases">
        <title>The complete genome of chromosome of Runella slithyformis DSM 19594.</title>
        <authorList>
            <consortium name="US DOE Joint Genome Institute (JGI-PGF)"/>
            <person name="Lucas S."/>
            <person name="Han J."/>
            <person name="Lapidus A."/>
            <person name="Bruce D."/>
            <person name="Goodwin L."/>
            <person name="Pitluck S."/>
            <person name="Peters L."/>
            <person name="Kyrpides N."/>
            <person name="Mavromatis K."/>
            <person name="Ivanova N."/>
            <person name="Ovchinnikova G."/>
            <person name="Zhang X."/>
            <person name="Misra M."/>
            <person name="Detter J.C."/>
            <person name="Tapia R."/>
            <person name="Han C."/>
            <person name="Land M."/>
            <person name="Hauser L."/>
            <person name="Markowitz V."/>
            <person name="Cheng J.-F."/>
            <person name="Hugenholtz P."/>
            <person name="Woyke T."/>
            <person name="Wu D."/>
            <person name="Tindall B."/>
            <person name="Faehrich R."/>
            <person name="Brambilla E."/>
            <person name="Klenk H.-P."/>
            <person name="Eisen J.A."/>
        </authorList>
    </citation>
    <scope>NUCLEOTIDE SEQUENCE [LARGE SCALE GENOMIC DNA]</scope>
    <source>
        <strain evidence="2">ATCC 29530 / DSM 19594 / LMG 11500 / NCIMB 11436 / LSU 4</strain>
    </source>
</reference>
<dbReference type="SUPFAM" id="SSF47781">
    <property type="entry name" value="RuvA domain 2-like"/>
    <property type="match status" value="1"/>
</dbReference>
<dbReference type="InterPro" id="IPR010994">
    <property type="entry name" value="RuvA_2-like"/>
</dbReference>
<gene>
    <name evidence="1" type="ordered locus">Runsl_1766</name>
</gene>
<evidence type="ECO:0000313" key="1">
    <source>
        <dbReference type="EMBL" id="AEI48190.1"/>
    </source>
</evidence>
<dbReference type="KEGG" id="rsi:Runsl_1766"/>
<accession>A0A7U3ZJC0</accession>
<keyword evidence="2" id="KW-1185">Reference proteome</keyword>
<organism evidence="1 2">
    <name type="scientific">Runella slithyformis (strain ATCC 29530 / DSM 19594 / LMG 11500 / NCIMB 11436 / LSU 4)</name>
    <dbReference type="NCBI Taxonomy" id="761193"/>
    <lineage>
        <taxon>Bacteria</taxon>
        <taxon>Pseudomonadati</taxon>
        <taxon>Bacteroidota</taxon>
        <taxon>Cytophagia</taxon>
        <taxon>Cytophagales</taxon>
        <taxon>Spirosomataceae</taxon>
        <taxon>Runella</taxon>
    </lineage>
</organism>
<evidence type="ECO:0008006" key="3">
    <source>
        <dbReference type="Google" id="ProtNLM"/>
    </source>
</evidence>
<dbReference type="AlphaFoldDB" id="A0A7U3ZJC0"/>
<proteinExistence type="predicted"/>
<reference evidence="1 2" key="2">
    <citation type="journal article" date="2012" name="Stand. Genomic Sci.">
        <title>Complete genome sequence of the aquatic bacterium Runella slithyformis type strain (LSU 4(T)).</title>
        <authorList>
            <person name="Copeland A."/>
            <person name="Zhang X."/>
            <person name="Misra M."/>
            <person name="Lapidus A."/>
            <person name="Nolan M."/>
            <person name="Lucas S."/>
            <person name="Deshpande S."/>
            <person name="Cheng J.F."/>
            <person name="Tapia R."/>
            <person name="Goodwin L.A."/>
            <person name="Pitluck S."/>
            <person name="Liolios K."/>
            <person name="Pagani I."/>
            <person name="Ivanova N."/>
            <person name="Mikhailova N."/>
            <person name="Pati A."/>
            <person name="Chen A."/>
            <person name="Palaniappan K."/>
            <person name="Land M."/>
            <person name="Hauser L."/>
            <person name="Pan C."/>
            <person name="Jeffries C.D."/>
            <person name="Detter J.C."/>
            <person name="Brambilla E.M."/>
            <person name="Rohde M."/>
            <person name="Djao O.D."/>
            <person name="Goker M."/>
            <person name="Sikorski J."/>
            <person name="Tindall B.J."/>
            <person name="Woyke T."/>
            <person name="Bristow J."/>
            <person name="Eisen J.A."/>
            <person name="Markowitz V."/>
            <person name="Hugenholtz P."/>
            <person name="Kyrpides N.C."/>
            <person name="Klenk H.P."/>
            <person name="Mavromatis K."/>
        </authorList>
    </citation>
    <scope>NUCLEOTIDE SEQUENCE [LARGE SCALE GENOMIC DNA]</scope>
    <source>
        <strain evidence="2">ATCC 29530 / DSM 19594 / LMG 11500 / NCIMB 11436 / LSU 4</strain>
    </source>
</reference>
<dbReference type="EMBL" id="CP002859">
    <property type="protein sequence ID" value="AEI48190.1"/>
    <property type="molecule type" value="Genomic_DNA"/>
</dbReference>
<protein>
    <recommendedName>
        <fullName evidence="3">Helix-hairpin-helix domain-containing protein</fullName>
    </recommendedName>
</protein>
<sequence length="704" mass="81710">MKSFIYNKLIARHLKTIGVCLAFIPIFIKDLYSQEFRRPEIDPHSMVQNLLPIESDHLNYNEVYENLIQLYTSPLDLNSCTREALSATYLLNERQLNSFFSYREQLGKFLSIYELQAIPDFDVPTIYKILPFVTISSETNEFWKKLTNPTDHYLLIRTERLIEQKRGFTDKAPVSRNGTVQRFEGSPLQWYARYRYSKSRNFSVGFTVEKDEGEAFRWTPSQYRYGPDFISFHTQIQNRGRIKNLVLGDYQLQVGQGLIFAAGFSLGKGMETVYSLRRPTTGARPYSSVTESGFFRGISLTTALGKQLQLTTFYSGLRRSGSINMTDDLTGEKVVSTLQTDGLHRIPNELSTRANIIEQNMGAHILYQSSRGQVGGTLLYSHFSVPLQRAEALRNEHEFKGKTNLLTGIHGTYLWRNYNLFGEMARSQSGGVGAVAGLLASINKRWDATVLFRHYDKNFHSFYANAFGESSRNNNETGLYLGAKYTIHKKIKAGAYIDGYRFPWYRYLVDKKPTYGYDLLAQTTWTPTKKWAFYAIYRHEQRERNIASKLSKQKFVTSTFRHNLILNLEYTANRILSFRTRIQGSTFAYKTYKTDKGWMILQEINADFGKFSAFLRVSAFNTDSYDARQYAVERDVLYAISMPAYSERGFRNFILLRFALDSSFDIWLRFARTDMPDREKLSSYVDEIYASHRSELKLQLRYRF</sequence>
<dbReference type="Proteomes" id="UP000000493">
    <property type="component" value="Chromosome"/>
</dbReference>
<name>A0A7U3ZJC0_RUNSL</name>
<evidence type="ECO:0000313" key="2">
    <source>
        <dbReference type="Proteomes" id="UP000000493"/>
    </source>
</evidence>
<dbReference type="RefSeq" id="WP_013927503.1">
    <property type="nucleotide sequence ID" value="NC_015703.1"/>
</dbReference>